<accession>A0A7C4ASC9</accession>
<evidence type="ECO:0000256" key="4">
    <source>
        <dbReference type="PROSITE-ProRule" id="PRU00169"/>
    </source>
</evidence>
<dbReference type="GO" id="GO:0000976">
    <property type="term" value="F:transcription cis-regulatory region binding"/>
    <property type="evidence" value="ECO:0007669"/>
    <property type="project" value="TreeGrafter"/>
</dbReference>
<dbReference type="Gene3D" id="3.40.50.2300">
    <property type="match status" value="1"/>
</dbReference>
<evidence type="ECO:0000256" key="3">
    <source>
        <dbReference type="ARBA" id="ARBA00023125"/>
    </source>
</evidence>
<gene>
    <name evidence="6" type="ORF">ENV54_09335</name>
</gene>
<feature type="modified residue" description="4-aspartylphosphate" evidence="4">
    <location>
        <position position="63"/>
    </location>
</feature>
<dbReference type="Pfam" id="PF00072">
    <property type="entry name" value="Response_reg"/>
    <property type="match status" value="1"/>
</dbReference>
<dbReference type="SUPFAM" id="SSF52172">
    <property type="entry name" value="CheY-like"/>
    <property type="match status" value="1"/>
</dbReference>
<sequence length="149" mass="17068">MRRAKEGKPVTDFRVLLVDDEVEFVETLVKRLKKRKLDVMAAFSGKAALELVRQQPVDVVVLDVKMPDMDGIQTLKEIKRINPSVEVIMLTGHASVEVALQGMELGAFDYLMKPMDIDELLYKLQDAYKRKWCKQEEMECILPNGLKTD</sequence>
<dbReference type="AlphaFoldDB" id="A0A7C4ASC9"/>
<dbReference type="PANTHER" id="PTHR48111:SF40">
    <property type="entry name" value="PHOSPHATE REGULON TRANSCRIPTIONAL REGULATORY PROTEIN PHOB"/>
    <property type="match status" value="1"/>
</dbReference>
<evidence type="ECO:0000256" key="2">
    <source>
        <dbReference type="ARBA" id="ARBA00023012"/>
    </source>
</evidence>
<dbReference type="InterPro" id="IPR039420">
    <property type="entry name" value="WalR-like"/>
</dbReference>
<organism evidence="6">
    <name type="scientific">Desulfomonile tiedjei</name>
    <dbReference type="NCBI Taxonomy" id="2358"/>
    <lineage>
        <taxon>Bacteria</taxon>
        <taxon>Pseudomonadati</taxon>
        <taxon>Thermodesulfobacteriota</taxon>
        <taxon>Desulfomonilia</taxon>
        <taxon>Desulfomonilales</taxon>
        <taxon>Desulfomonilaceae</taxon>
        <taxon>Desulfomonile</taxon>
    </lineage>
</organism>
<dbReference type="PANTHER" id="PTHR48111">
    <property type="entry name" value="REGULATOR OF RPOS"/>
    <property type="match status" value="1"/>
</dbReference>
<evidence type="ECO:0000313" key="6">
    <source>
        <dbReference type="EMBL" id="HGH61486.1"/>
    </source>
</evidence>
<dbReference type="SMART" id="SM00448">
    <property type="entry name" value="REC"/>
    <property type="match status" value="1"/>
</dbReference>
<dbReference type="EMBL" id="DTGT01000297">
    <property type="protein sequence ID" value="HGH61486.1"/>
    <property type="molecule type" value="Genomic_DNA"/>
</dbReference>
<evidence type="ECO:0000256" key="1">
    <source>
        <dbReference type="ARBA" id="ARBA00022553"/>
    </source>
</evidence>
<keyword evidence="2" id="KW-0902">Two-component regulatory system</keyword>
<proteinExistence type="predicted"/>
<reference evidence="6" key="1">
    <citation type="journal article" date="2020" name="mSystems">
        <title>Genome- and Community-Level Interaction Insights into Carbon Utilization and Element Cycling Functions of Hydrothermarchaeota in Hydrothermal Sediment.</title>
        <authorList>
            <person name="Zhou Z."/>
            <person name="Liu Y."/>
            <person name="Xu W."/>
            <person name="Pan J."/>
            <person name="Luo Z.H."/>
            <person name="Li M."/>
        </authorList>
    </citation>
    <scope>NUCLEOTIDE SEQUENCE [LARGE SCALE GENOMIC DNA]</scope>
    <source>
        <strain evidence="6">SpSt-769</strain>
    </source>
</reference>
<comment type="caution">
    <text evidence="6">The sequence shown here is derived from an EMBL/GenBank/DDBJ whole genome shotgun (WGS) entry which is preliminary data.</text>
</comment>
<evidence type="ECO:0000259" key="5">
    <source>
        <dbReference type="PROSITE" id="PS50110"/>
    </source>
</evidence>
<name>A0A7C4ASC9_9BACT</name>
<dbReference type="InterPro" id="IPR001789">
    <property type="entry name" value="Sig_transdc_resp-reg_receiver"/>
</dbReference>
<dbReference type="GO" id="GO:0006355">
    <property type="term" value="P:regulation of DNA-templated transcription"/>
    <property type="evidence" value="ECO:0007669"/>
    <property type="project" value="TreeGrafter"/>
</dbReference>
<dbReference type="GO" id="GO:0005829">
    <property type="term" value="C:cytosol"/>
    <property type="evidence" value="ECO:0007669"/>
    <property type="project" value="TreeGrafter"/>
</dbReference>
<dbReference type="InterPro" id="IPR011006">
    <property type="entry name" value="CheY-like_superfamily"/>
</dbReference>
<feature type="domain" description="Response regulatory" evidence="5">
    <location>
        <begin position="14"/>
        <end position="128"/>
    </location>
</feature>
<keyword evidence="3" id="KW-0238">DNA-binding</keyword>
<keyword evidence="1 4" id="KW-0597">Phosphoprotein</keyword>
<dbReference type="GO" id="GO:0000156">
    <property type="term" value="F:phosphorelay response regulator activity"/>
    <property type="evidence" value="ECO:0007669"/>
    <property type="project" value="TreeGrafter"/>
</dbReference>
<dbReference type="GO" id="GO:0032993">
    <property type="term" value="C:protein-DNA complex"/>
    <property type="evidence" value="ECO:0007669"/>
    <property type="project" value="TreeGrafter"/>
</dbReference>
<protein>
    <submittedName>
        <fullName evidence="6">Response regulator</fullName>
    </submittedName>
</protein>
<dbReference type="PROSITE" id="PS50110">
    <property type="entry name" value="RESPONSE_REGULATORY"/>
    <property type="match status" value="1"/>
</dbReference>